<dbReference type="EMBL" id="JBBKAR010000068">
    <property type="protein sequence ID" value="MEJ8307379.1"/>
    <property type="molecule type" value="Genomic_DNA"/>
</dbReference>
<comment type="caution">
    <text evidence="1">The sequence shown here is derived from an EMBL/GenBank/DDBJ whole genome shotgun (WGS) entry which is preliminary data.</text>
</comment>
<evidence type="ECO:0000313" key="1">
    <source>
        <dbReference type="EMBL" id="MEJ8307379.1"/>
    </source>
</evidence>
<evidence type="ECO:0000313" key="2">
    <source>
        <dbReference type="Proteomes" id="UP001380953"/>
    </source>
</evidence>
<proteinExistence type="predicted"/>
<sequence>MFKKIVDKIVHSASSSGHKRGSSSHRSRRYRGSSSDRSRYSRSSSSDGRHGGYGRHGHSYYKRKSGSSS</sequence>
<protein>
    <submittedName>
        <fullName evidence="1">Uncharacterized protein</fullName>
    </submittedName>
</protein>
<gene>
    <name evidence="1" type="ORF">WKI47_26035</name>
</gene>
<name>A0ACC6PKD6_9BACL</name>
<keyword evidence="2" id="KW-1185">Reference proteome</keyword>
<organism evidence="1 2">
    <name type="scientific">Saccharibacillus sacchari</name>
    <dbReference type="NCBI Taxonomy" id="456493"/>
    <lineage>
        <taxon>Bacteria</taxon>
        <taxon>Bacillati</taxon>
        <taxon>Bacillota</taxon>
        <taxon>Bacilli</taxon>
        <taxon>Bacillales</taxon>
        <taxon>Paenibacillaceae</taxon>
        <taxon>Saccharibacillus</taxon>
    </lineage>
</organism>
<reference evidence="1" key="1">
    <citation type="submission" date="2024-03" db="EMBL/GenBank/DDBJ databases">
        <title>Whole genome sequecning of epiphytes from Marcgravia umbellata leaves.</title>
        <authorList>
            <person name="Kumar G."/>
            <person name="Savka M.A."/>
        </authorList>
    </citation>
    <scope>NUCLEOTIDE SEQUENCE</scope>
    <source>
        <strain evidence="1">RIT_BL5</strain>
    </source>
</reference>
<dbReference type="Proteomes" id="UP001380953">
    <property type="component" value="Unassembled WGS sequence"/>
</dbReference>
<accession>A0ACC6PKD6</accession>